<dbReference type="InterPro" id="IPR011579">
    <property type="entry name" value="ATPase_dom"/>
</dbReference>
<dbReference type="EMBL" id="HG934468">
    <property type="protein sequence ID" value="CDN31913.1"/>
    <property type="molecule type" value="Genomic_DNA"/>
</dbReference>
<dbReference type="SUPFAM" id="SSF52540">
    <property type="entry name" value="P-loop containing nucleoside triphosphate hydrolases"/>
    <property type="match status" value="1"/>
</dbReference>
<dbReference type="OrthoDB" id="9805535at2"/>
<dbReference type="Gene3D" id="3.40.50.300">
    <property type="entry name" value="P-loop containing nucleotide triphosphate hydrolases"/>
    <property type="match status" value="1"/>
</dbReference>
<dbReference type="KEGG" id="rbc:BN938_1833"/>
<gene>
    <name evidence="2" type="ORF">BN938_1833</name>
</gene>
<dbReference type="Pfam" id="PF01637">
    <property type="entry name" value="ATPase_2"/>
    <property type="match status" value="1"/>
</dbReference>
<proteinExistence type="predicted"/>
<evidence type="ECO:0000313" key="2">
    <source>
        <dbReference type="EMBL" id="CDN31913.1"/>
    </source>
</evidence>
<dbReference type="HOGENOM" id="CLU_053804_1_1_10"/>
<keyword evidence="3" id="KW-1185">Reference proteome</keyword>
<feature type="domain" description="ATPase" evidence="1">
    <location>
        <begin position="18"/>
        <end position="261"/>
    </location>
</feature>
<dbReference type="Proteomes" id="UP000027616">
    <property type="component" value="Chromosome I"/>
</dbReference>
<organism evidence="2 3">
    <name type="scientific">Mucinivorans hirudinis</name>
    <dbReference type="NCBI Taxonomy" id="1433126"/>
    <lineage>
        <taxon>Bacteria</taxon>
        <taxon>Pseudomonadati</taxon>
        <taxon>Bacteroidota</taxon>
        <taxon>Bacteroidia</taxon>
        <taxon>Bacteroidales</taxon>
        <taxon>Rikenellaceae</taxon>
        <taxon>Mucinivorans</taxon>
    </lineage>
</organism>
<dbReference type="PATRIC" id="fig|1433126.3.peg.1812"/>
<name>A0A060RD56_9BACT</name>
<dbReference type="InterPro" id="IPR027417">
    <property type="entry name" value="P-loop_NTPase"/>
</dbReference>
<evidence type="ECO:0000259" key="1">
    <source>
        <dbReference type="Pfam" id="PF01637"/>
    </source>
</evidence>
<evidence type="ECO:0000313" key="3">
    <source>
        <dbReference type="Proteomes" id="UP000027616"/>
    </source>
</evidence>
<dbReference type="eggNOG" id="COG1672">
    <property type="taxonomic scope" value="Bacteria"/>
</dbReference>
<dbReference type="PANTHER" id="PTHR34301">
    <property type="entry name" value="DNA-BINDING PROTEIN-RELATED"/>
    <property type="match status" value="1"/>
</dbReference>
<dbReference type="STRING" id="1433126.BN938_1833"/>
<accession>A0A060RD56</accession>
<dbReference type="PANTHER" id="PTHR34301:SF8">
    <property type="entry name" value="ATPASE DOMAIN-CONTAINING PROTEIN"/>
    <property type="match status" value="1"/>
</dbReference>
<protein>
    <recommendedName>
        <fullName evidence="1">ATPase domain-containing protein</fullName>
    </recommendedName>
</protein>
<reference evidence="2 3" key="1">
    <citation type="journal article" date="2015" name="Genome Announc.">
        <title>Complete Genome Sequence of the Novel Leech Symbiont Mucinivorans hirudinis M3T.</title>
        <authorList>
            <person name="Nelson M.C."/>
            <person name="Bomar L."/>
            <person name="Graf J."/>
        </authorList>
    </citation>
    <scope>NUCLEOTIDE SEQUENCE [LARGE SCALE GENOMIC DNA]</scope>
    <source>
        <strain evidence="3">M3</strain>
    </source>
</reference>
<dbReference type="GO" id="GO:0005524">
    <property type="term" value="F:ATP binding"/>
    <property type="evidence" value="ECO:0007669"/>
    <property type="project" value="InterPro"/>
</dbReference>
<dbReference type="AlphaFoldDB" id="A0A060RD56"/>
<sequence>MKPNNPFLITGYYSPEYFCDRTQETETMINALHNGRNITLIAPRRMGKTGLIKNVFYKLQEQQPDIVTLYMDIYSTQNLGDFIRLFASTVLGKLDSAPQKALSRVGQFLKSCRPAFTFDELTGAPKVTIDIATSSEETTLKEIFEYLQSSEKRCYIAIDEFQQIAEYPEKGVEALLRSYIQFIPSINFVFAGSKQHVMQEMFLSAKRPFYQSTQTLSIDRIDKAEYYHFAAEFFEQQGRGLNEPTFDYLYDEFNGHTWYIQVLLNRLYGYSQPIDIQLVRYAVEEVVAESTYTYENLLAAYTSTSIKLLKAVAKARCVKEINSGEFIGEYKLKAASSVNSALKKLINNELIYKSADGYIVYDRFMAMWLSELIF</sequence>